<accession>A0ABD5RQT2</accession>
<dbReference type="Proteomes" id="UP001596099">
    <property type="component" value="Unassembled WGS sequence"/>
</dbReference>
<evidence type="ECO:0000256" key="1">
    <source>
        <dbReference type="SAM" id="Phobius"/>
    </source>
</evidence>
<feature type="transmembrane region" description="Helical" evidence="1">
    <location>
        <begin position="28"/>
        <end position="49"/>
    </location>
</feature>
<evidence type="ECO:0000313" key="2">
    <source>
        <dbReference type="EMBL" id="MFC5972595.1"/>
    </source>
</evidence>
<dbReference type="EMBL" id="JBHSQH010000001">
    <property type="protein sequence ID" value="MFC5972595.1"/>
    <property type="molecule type" value="Genomic_DNA"/>
</dbReference>
<protein>
    <submittedName>
        <fullName evidence="2">Uncharacterized protein</fullName>
    </submittedName>
</protein>
<proteinExistence type="predicted"/>
<keyword evidence="1" id="KW-0812">Transmembrane</keyword>
<reference evidence="2 3" key="1">
    <citation type="journal article" date="2019" name="Int. J. Syst. Evol. Microbiol.">
        <title>The Global Catalogue of Microorganisms (GCM) 10K type strain sequencing project: providing services to taxonomists for standard genome sequencing and annotation.</title>
        <authorList>
            <consortium name="The Broad Institute Genomics Platform"/>
            <consortium name="The Broad Institute Genome Sequencing Center for Infectious Disease"/>
            <person name="Wu L."/>
            <person name="Ma J."/>
        </authorList>
    </citation>
    <scope>NUCLEOTIDE SEQUENCE [LARGE SCALE GENOMIC DNA]</scope>
    <source>
        <strain evidence="2 3">CGMCC 1.12543</strain>
    </source>
</reference>
<organism evidence="2 3">
    <name type="scientific">Halomarina salina</name>
    <dbReference type="NCBI Taxonomy" id="1872699"/>
    <lineage>
        <taxon>Archaea</taxon>
        <taxon>Methanobacteriati</taxon>
        <taxon>Methanobacteriota</taxon>
        <taxon>Stenosarchaea group</taxon>
        <taxon>Halobacteria</taxon>
        <taxon>Halobacteriales</taxon>
        <taxon>Natronomonadaceae</taxon>
        <taxon>Halomarina</taxon>
    </lineage>
</organism>
<gene>
    <name evidence="2" type="ORF">ACFPYI_14750</name>
</gene>
<dbReference type="RefSeq" id="WP_247416119.1">
    <property type="nucleotide sequence ID" value="NZ_JALLGW010000001.1"/>
</dbReference>
<name>A0ABD5RQT2_9EURY</name>
<evidence type="ECO:0000313" key="3">
    <source>
        <dbReference type="Proteomes" id="UP001596099"/>
    </source>
</evidence>
<comment type="caution">
    <text evidence="2">The sequence shown here is derived from an EMBL/GenBank/DDBJ whole genome shotgun (WGS) entry which is preliminary data.</text>
</comment>
<keyword evidence="3" id="KW-1185">Reference proteome</keyword>
<dbReference type="AlphaFoldDB" id="A0ABD5RQT2"/>
<keyword evidence="1" id="KW-0472">Membrane</keyword>
<sequence>MSLVRTTVAFGAGELILAYGATELANGAVPTTVVVSVSLLAIFVIGVALGDLHAGAQR</sequence>
<keyword evidence="1" id="KW-1133">Transmembrane helix</keyword>